<evidence type="ECO:0000313" key="4">
    <source>
        <dbReference type="Proteomes" id="UP001205337"/>
    </source>
</evidence>
<dbReference type="RefSeq" id="WP_258798742.1">
    <property type="nucleotide sequence ID" value="NZ_JANTHX010000007.1"/>
</dbReference>
<name>A0ABT1ZG68_9MICO</name>
<feature type="transmembrane region" description="Helical" evidence="2">
    <location>
        <begin position="72"/>
        <end position="95"/>
    </location>
</feature>
<accession>A0ABT1ZG68</accession>
<dbReference type="Proteomes" id="UP001205337">
    <property type="component" value="Unassembled WGS sequence"/>
</dbReference>
<evidence type="ECO:0000313" key="3">
    <source>
        <dbReference type="EMBL" id="MCS0499677.1"/>
    </source>
</evidence>
<protein>
    <submittedName>
        <fullName evidence="3">Uncharacterized protein</fullName>
    </submittedName>
</protein>
<gene>
    <name evidence="3" type="ORF">NUH29_08960</name>
</gene>
<feature type="compositionally biased region" description="Basic and acidic residues" evidence="1">
    <location>
        <begin position="12"/>
        <end position="21"/>
    </location>
</feature>
<comment type="caution">
    <text evidence="3">The sequence shown here is derived from an EMBL/GenBank/DDBJ whole genome shotgun (WGS) entry which is preliminary data.</text>
</comment>
<evidence type="ECO:0000256" key="2">
    <source>
        <dbReference type="SAM" id="Phobius"/>
    </source>
</evidence>
<sequence length="172" mass="18609">MSGLVIPPPASREMHAPHERPPLPPGTRVDGVWIWLLVVVPWVLASTVYLFDIRVVFDALWVGDTDAALGHVLLHASLLLASSLATIALALLFAARDARRLRTLGVARPFPWGFAAIAGLVYLVGRQVVLRKVVRASPAPLIVSITLYVLWYSAFATWAVVSVTTGLVELGT</sequence>
<evidence type="ECO:0000256" key="1">
    <source>
        <dbReference type="SAM" id="MobiDB-lite"/>
    </source>
</evidence>
<keyword evidence="2" id="KW-1133">Transmembrane helix</keyword>
<feature type="compositionally biased region" description="Pro residues" evidence="1">
    <location>
        <begin position="1"/>
        <end position="10"/>
    </location>
</feature>
<feature type="transmembrane region" description="Helical" evidence="2">
    <location>
        <begin position="110"/>
        <end position="129"/>
    </location>
</feature>
<feature type="transmembrane region" description="Helical" evidence="2">
    <location>
        <begin position="32"/>
        <end position="51"/>
    </location>
</feature>
<feature type="region of interest" description="Disordered" evidence="1">
    <location>
        <begin position="1"/>
        <end position="22"/>
    </location>
</feature>
<reference evidence="3 4" key="1">
    <citation type="submission" date="2022-08" db="EMBL/GenBank/DDBJ databases">
        <authorList>
            <person name="Li F."/>
        </authorList>
    </citation>
    <scope>NUCLEOTIDE SEQUENCE [LARGE SCALE GENOMIC DNA]</scope>
    <source>
        <strain evidence="3 4">10F1B-8-1</strain>
    </source>
</reference>
<feature type="transmembrane region" description="Helical" evidence="2">
    <location>
        <begin position="141"/>
        <end position="161"/>
    </location>
</feature>
<dbReference type="EMBL" id="JANTHX010000007">
    <property type="protein sequence ID" value="MCS0499677.1"/>
    <property type="molecule type" value="Genomic_DNA"/>
</dbReference>
<organism evidence="3 4">
    <name type="scientific">Protaetiibacter mangrovi</name>
    <dbReference type="NCBI Taxonomy" id="2970926"/>
    <lineage>
        <taxon>Bacteria</taxon>
        <taxon>Bacillati</taxon>
        <taxon>Actinomycetota</taxon>
        <taxon>Actinomycetes</taxon>
        <taxon>Micrococcales</taxon>
        <taxon>Microbacteriaceae</taxon>
        <taxon>Protaetiibacter</taxon>
    </lineage>
</organism>
<proteinExistence type="predicted"/>
<keyword evidence="2" id="KW-0472">Membrane</keyword>
<keyword evidence="2" id="KW-0812">Transmembrane</keyword>
<keyword evidence="4" id="KW-1185">Reference proteome</keyword>